<evidence type="ECO:0000313" key="1">
    <source>
        <dbReference type="Ensembl" id="ENSOARP00020061916.1"/>
    </source>
</evidence>
<accession>A0AC11ER76</accession>
<reference evidence="1" key="2">
    <citation type="submission" date="2025-08" db="UniProtKB">
        <authorList>
            <consortium name="Ensembl"/>
        </authorList>
    </citation>
    <scope>IDENTIFICATION</scope>
</reference>
<protein>
    <submittedName>
        <fullName evidence="1">Uncharacterized protein</fullName>
    </submittedName>
</protein>
<reference evidence="1" key="3">
    <citation type="submission" date="2025-09" db="UniProtKB">
        <authorList>
            <consortium name="Ensembl"/>
        </authorList>
    </citation>
    <scope>IDENTIFICATION</scope>
</reference>
<proteinExistence type="predicted"/>
<reference evidence="1" key="1">
    <citation type="submission" date="2020-11" db="EMBL/GenBank/DDBJ databases">
        <authorList>
            <person name="Davenport K.M."/>
            <person name="Bickhart D.M."/>
            <person name="Smith T.P.L."/>
            <person name="Murdoch B.M."/>
            <person name="Rosen B.D."/>
        </authorList>
    </citation>
    <scope>NUCLEOTIDE SEQUENCE [LARGE SCALE GENOMIC DNA]</scope>
    <source>
        <strain evidence="1">OAR_USU_Benz2616</strain>
    </source>
</reference>
<organism evidence="1">
    <name type="scientific">Ovis aries</name>
    <name type="common">Sheep</name>
    <dbReference type="NCBI Taxonomy" id="9940"/>
    <lineage>
        <taxon>Eukaryota</taxon>
        <taxon>Metazoa</taxon>
        <taxon>Chordata</taxon>
        <taxon>Craniata</taxon>
        <taxon>Vertebrata</taxon>
        <taxon>Euteleostomi</taxon>
        <taxon>Mammalia</taxon>
        <taxon>Eutheria</taxon>
        <taxon>Laurasiatheria</taxon>
        <taxon>Artiodactyla</taxon>
        <taxon>Ruminantia</taxon>
        <taxon>Pecora</taxon>
        <taxon>Bovidae</taxon>
        <taxon>Caprinae</taxon>
        <taxon>Ovis</taxon>
    </lineage>
</organism>
<name>A0AC11ER76_SHEEP</name>
<dbReference type="Ensembl" id="ENSOART00020053727.1">
    <property type="protein sequence ID" value="ENSOARP00020061916.1"/>
    <property type="gene ID" value="ENSOARG00020037111.1"/>
</dbReference>
<sequence length="48" mass="5224">EGEVSAEEEGFENLNTMASTFIVLFLLSLFYSTTVTLFKVGHLAPGRG</sequence>